<dbReference type="Pfam" id="PF18312">
    <property type="entry name" value="ScsC_N"/>
    <property type="match status" value="1"/>
</dbReference>
<dbReference type="InterPro" id="IPR041205">
    <property type="entry name" value="ScsC_N"/>
</dbReference>
<dbReference type="Gene3D" id="3.40.30.10">
    <property type="entry name" value="Glutaredoxin"/>
    <property type="match status" value="1"/>
</dbReference>
<feature type="chain" id="PRO_5011672307" evidence="5">
    <location>
        <begin position="26"/>
        <end position="256"/>
    </location>
</feature>
<dbReference type="CDD" id="cd03023">
    <property type="entry name" value="DsbA_Com1_like"/>
    <property type="match status" value="1"/>
</dbReference>
<keyword evidence="8" id="KW-1185">Reference proteome</keyword>
<evidence type="ECO:0000256" key="5">
    <source>
        <dbReference type="SAM" id="SignalP"/>
    </source>
</evidence>
<dbReference type="InterPro" id="IPR036249">
    <property type="entry name" value="Thioredoxin-like_sf"/>
</dbReference>
<evidence type="ECO:0000256" key="3">
    <source>
        <dbReference type="ARBA" id="ARBA00023157"/>
    </source>
</evidence>
<proteinExistence type="predicted"/>
<keyword evidence="2" id="KW-0560">Oxidoreductase</keyword>
<dbReference type="Proteomes" id="UP000198994">
    <property type="component" value="Unassembled WGS sequence"/>
</dbReference>
<feature type="signal peptide" evidence="5">
    <location>
        <begin position="1"/>
        <end position="25"/>
    </location>
</feature>
<dbReference type="GO" id="GO:0016853">
    <property type="term" value="F:isomerase activity"/>
    <property type="evidence" value="ECO:0007669"/>
    <property type="project" value="UniProtKB-KW"/>
</dbReference>
<accession>A0A1G7DF33</accession>
<feature type="domain" description="Thioredoxin" evidence="6">
    <location>
        <begin position="62"/>
        <end position="254"/>
    </location>
</feature>
<reference evidence="8" key="1">
    <citation type="submission" date="2016-10" db="EMBL/GenBank/DDBJ databases">
        <authorList>
            <person name="Varghese N."/>
            <person name="Submissions S."/>
        </authorList>
    </citation>
    <scope>NUCLEOTIDE SEQUENCE [LARGE SCALE GENOMIC DNA]</scope>
    <source>
        <strain evidence="8">DSM 10146</strain>
    </source>
</reference>
<organism evidence="7 8">
    <name type="scientific">Salipiger thiooxidans</name>
    <dbReference type="NCBI Taxonomy" id="282683"/>
    <lineage>
        <taxon>Bacteria</taxon>
        <taxon>Pseudomonadati</taxon>
        <taxon>Pseudomonadota</taxon>
        <taxon>Alphaproteobacteria</taxon>
        <taxon>Rhodobacterales</taxon>
        <taxon>Roseobacteraceae</taxon>
        <taxon>Salipiger</taxon>
    </lineage>
</organism>
<dbReference type="InterPro" id="IPR013766">
    <property type="entry name" value="Thioredoxin_domain"/>
</dbReference>
<keyword evidence="7" id="KW-0413">Isomerase</keyword>
<sequence>MLTRLKRPATALTLAAGMLASPLAAQDLDFSGMTPEQRQAFGAQVREYLLENPEVIMEAVNALEAKQAQQQAAADDQLVADNSDALFRDGYSWVGGNPDGDVTIIEFSDYRCGYCRRAFPEVEELIESDGNIRFIMKEFPILGEASVTSSRFAIATQLEAGDDAYKSVHDALMTLEGEPSEPVLRRLADTLGLDADAILARMSDPEITRRIQETRELATRLQINGTPSFVFESEMLRGYVPLDGMRDLVAQIRAEG</sequence>
<dbReference type="PANTHER" id="PTHR13887:SF14">
    <property type="entry name" value="DISULFIDE BOND FORMATION PROTEIN D"/>
    <property type="match status" value="1"/>
</dbReference>
<protein>
    <submittedName>
        <fullName evidence="7">Protein-disulfide isomerase</fullName>
    </submittedName>
</protein>
<evidence type="ECO:0000313" key="8">
    <source>
        <dbReference type="Proteomes" id="UP000198994"/>
    </source>
</evidence>
<evidence type="ECO:0000313" key="7">
    <source>
        <dbReference type="EMBL" id="SDE50039.1"/>
    </source>
</evidence>
<dbReference type="PANTHER" id="PTHR13887">
    <property type="entry name" value="GLUTATHIONE S-TRANSFERASE KAPPA"/>
    <property type="match status" value="1"/>
</dbReference>
<evidence type="ECO:0000256" key="2">
    <source>
        <dbReference type="ARBA" id="ARBA00023002"/>
    </source>
</evidence>
<keyword evidence="1 5" id="KW-0732">Signal</keyword>
<dbReference type="SUPFAM" id="SSF52833">
    <property type="entry name" value="Thioredoxin-like"/>
    <property type="match status" value="1"/>
</dbReference>
<dbReference type="InterPro" id="IPR001853">
    <property type="entry name" value="DSBA-like_thioredoxin_dom"/>
</dbReference>
<evidence type="ECO:0000256" key="4">
    <source>
        <dbReference type="ARBA" id="ARBA00023284"/>
    </source>
</evidence>
<dbReference type="RefSeq" id="WP_207545820.1">
    <property type="nucleotide sequence ID" value="NZ_FNAV01000004.1"/>
</dbReference>
<name>A0A1G7DF33_9RHOB</name>
<keyword evidence="3" id="KW-1015">Disulfide bond</keyword>
<dbReference type="STRING" id="282683.SAMN04488105_104179"/>
<dbReference type="AlphaFoldDB" id="A0A1G7DF33"/>
<dbReference type="Pfam" id="PF01323">
    <property type="entry name" value="DSBA"/>
    <property type="match status" value="1"/>
</dbReference>
<keyword evidence="4" id="KW-0676">Redox-active center</keyword>
<evidence type="ECO:0000259" key="6">
    <source>
        <dbReference type="PROSITE" id="PS51352"/>
    </source>
</evidence>
<evidence type="ECO:0000256" key="1">
    <source>
        <dbReference type="ARBA" id="ARBA00022729"/>
    </source>
</evidence>
<dbReference type="GO" id="GO:0016491">
    <property type="term" value="F:oxidoreductase activity"/>
    <property type="evidence" value="ECO:0007669"/>
    <property type="project" value="UniProtKB-KW"/>
</dbReference>
<gene>
    <name evidence="7" type="ORF">SAMN04488105_104179</name>
</gene>
<dbReference type="EMBL" id="FNAV01000004">
    <property type="protein sequence ID" value="SDE50039.1"/>
    <property type="molecule type" value="Genomic_DNA"/>
</dbReference>
<dbReference type="PROSITE" id="PS51352">
    <property type="entry name" value="THIOREDOXIN_2"/>
    <property type="match status" value="1"/>
</dbReference>